<evidence type="ECO:0000256" key="13">
    <source>
        <dbReference type="SAM" id="Phobius"/>
    </source>
</evidence>
<evidence type="ECO:0000256" key="3">
    <source>
        <dbReference type="ARBA" id="ARBA00009337"/>
    </source>
</evidence>
<feature type="transmembrane region" description="Helical" evidence="13">
    <location>
        <begin position="71"/>
        <end position="89"/>
    </location>
</feature>
<accession>A0A1I3CRI9</accession>
<dbReference type="GO" id="GO:0005886">
    <property type="term" value="C:plasma membrane"/>
    <property type="evidence" value="ECO:0007669"/>
    <property type="project" value="UniProtKB-SubCell"/>
</dbReference>
<feature type="transmembrane region" description="Helical" evidence="13">
    <location>
        <begin position="510"/>
        <end position="531"/>
    </location>
</feature>
<evidence type="ECO:0000256" key="8">
    <source>
        <dbReference type="ARBA" id="ARBA00022679"/>
    </source>
</evidence>
<evidence type="ECO:0000256" key="5">
    <source>
        <dbReference type="ARBA" id="ARBA00022475"/>
    </source>
</evidence>
<evidence type="ECO:0000256" key="11">
    <source>
        <dbReference type="ARBA" id="ARBA00023136"/>
    </source>
</evidence>
<dbReference type="AlphaFoldDB" id="A0A1I3CRI9"/>
<keyword evidence="10 13" id="KW-1133">Transmembrane helix</keyword>
<feature type="transmembrane region" description="Helical" evidence="13">
    <location>
        <begin position="419"/>
        <end position="448"/>
    </location>
</feature>
<keyword evidence="5" id="KW-1003">Cell membrane</keyword>
<organism evidence="15 16">
    <name type="scientific">Albimonas pacifica</name>
    <dbReference type="NCBI Taxonomy" id="1114924"/>
    <lineage>
        <taxon>Bacteria</taxon>
        <taxon>Pseudomonadati</taxon>
        <taxon>Pseudomonadota</taxon>
        <taxon>Alphaproteobacteria</taxon>
        <taxon>Rhodobacterales</taxon>
        <taxon>Paracoccaceae</taxon>
        <taxon>Albimonas</taxon>
    </lineage>
</organism>
<feature type="domain" description="Glycosyltransferase 2-like" evidence="14">
    <location>
        <begin position="247"/>
        <end position="444"/>
    </location>
</feature>
<dbReference type="EMBL" id="FOQH01000002">
    <property type="protein sequence ID" value="SFH77053.1"/>
    <property type="molecule type" value="Genomic_DNA"/>
</dbReference>
<gene>
    <name evidence="15" type="ORF">SAMN05216258_102163</name>
</gene>
<evidence type="ECO:0000313" key="16">
    <source>
        <dbReference type="Proteomes" id="UP000199377"/>
    </source>
</evidence>
<evidence type="ECO:0000256" key="1">
    <source>
        <dbReference type="ARBA" id="ARBA00004429"/>
    </source>
</evidence>
<keyword evidence="9 13" id="KW-0812">Transmembrane</keyword>
<dbReference type="RefSeq" id="WP_092858013.1">
    <property type="nucleotide sequence ID" value="NZ_FOQH01000002.1"/>
</dbReference>
<comment type="subcellular location">
    <subcellularLocation>
        <location evidence="1">Cell inner membrane</location>
        <topology evidence="1">Multi-pass membrane protein</topology>
    </subcellularLocation>
</comment>
<dbReference type="Gene3D" id="3.90.550.10">
    <property type="entry name" value="Spore Coat Polysaccharide Biosynthesis Protein SpsA, Chain A"/>
    <property type="match status" value="1"/>
</dbReference>
<reference evidence="15 16" key="1">
    <citation type="submission" date="2016-10" db="EMBL/GenBank/DDBJ databases">
        <authorList>
            <person name="de Groot N.N."/>
        </authorList>
    </citation>
    <scope>NUCLEOTIDE SEQUENCE [LARGE SCALE GENOMIC DNA]</scope>
    <source>
        <strain evidence="15 16">CGMCC 1.11030</strain>
    </source>
</reference>
<comment type="pathway">
    <text evidence="2">Glycan metabolism; osmoregulated periplasmic glucan (OPG) biosynthesis.</text>
</comment>
<keyword evidence="11 13" id="KW-0472">Membrane</keyword>
<dbReference type="NCBIfam" id="NF003962">
    <property type="entry name" value="PRK05454.2-5"/>
    <property type="match status" value="1"/>
</dbReference>
<feature type="transmembrane region" description="Helical" evidence="13">
    <location>
        <begin position="564"/>
        <end position="582"/>
    </location>
</feature>
<evidence type="ECO:0000256" key="4">
    <source>
        <dbReference type="ARBA" id="ARBA00020585"/>
    </source>
</evidence>
<feature type="compositionally biased region" description="Pro residues" evidence="12">
    <location>
        <begin position="41"/>
        <end position="50"/>
    </location>
</feature>
<feature type="transmembrane region" description="Helical" evidence="13">
    <location>
        <begin position="472"/>
        <end position="498"/>
    </location>
</feature>
<dbReference type="PANTHER" id="PTHR43867">
    <property type="entry name" value="CELLULOSE SYNTHASE CATALYTIC SUBUNIT A [UDP-FORMING]"/>
    <property type="match status" value="1"/>
</dbReference>
<dbReference type="Pfam" id="PF13632">
    <property type="entry name" value="Glyco_trans_2_3"/>
    <property type="match status" value="1"/>
</dbReference>
<sequence length="740" mass="80136">MNAPTTFKTGSDARPDIASAGPETAPETSNVASLGARAAGPTPPRAPLSMPPQDLRRSPPAKFRQQSWRTIGARILTFGGALALTVLGADQMLRAFDPEAVNGLQIALRALFVVTFGWIALSACAALAGLLFAPKPPRTDASVPLRSRTAIVMPVYNEDAAASCGALAAMARGLDELGHARNFEIFVISDSRDPDVWVEETTAVEALRRELAGVMPVWYRRRPHNTARKSGNVQDFVEKWGGRYDFFLALDADSLMEGATIAEMVRRMEARPRLGLLQSNPALAFGTTPFARLQQFAGALYGPVVARGVAAWQGTDGNFWGHNALIRTRAFAASAGLPELAGRKPFGGHVLSHDFVEAALLRRAGWEVRMDPDLGGSWEGSPPSLLAASVRDRRWAQGNLQHAKIIGARGLRWPNRVHFAIGIGSYLMSPIWLIMICVGLALTAQAIWFRPEYFASAFQLFPTWPRFDSERMLTLFLVSMGLLMTPKIIGIVNAIVVGERRRALGGGFRILWGATAEILLSALVAPAMMMMQSRHVFDILMGRDAGWVPQEREGAALPWRMAVAAHWGHVSIGVVLAVALWFTQPEVLIWLSPVLVGLALSPLISRVSGDPKVGAALRRMRLLDTAGDLRPFPAALKAEAAEARIRDGVAGSLTALLARPDRFADHASGVDTELEEEADDEPRRLARVTAAAKIQAASSPAEALRWMSREERTALAGRRDLLEAWRACGDGPDPAVKAAE</sequence>
<dbReference type="STRING" id="1114924.SAMN05216258_102163"/>
<feature type="transmembrane region" description="Helical" evidence="13">
    <location>
        <begin position="587"/>
        <end position="604"/>
    </location>
</feature>
<dbReference type="SUPFAM" id="SSF53448">
    <property type="entry name" value="Nucleotide-diphospho-sugar transferases"/>
    <property type="match status" value="1"/>
</dbReference>
<dbReference type="PANTHER" id="PTHR43867:SF5">
    <property type="entry name" value="GLUCANS BIOSYNTHESIS GLUCOSYLTRANSFERASE H"/>
    <property type="match status" value="1"/>
</dbReference>
<comment type="similarity">
    <text evidence="3">Belongs to the glycosyltransferase 2 family. OpgH subfamily.</text>
</comment>
<name>A0A1I3CRI9_9RHOB</name>
<evidence type="ECO:0000313" key="15">
    <source>
        <dbReference type="EMBL" id="SFH77053.1"/>
    </source>
</evidence>
<evidence type="ECO:0000256" key="12">
    <source>
        <dbReference type="SAM" id="MobiDB-lite"/>
    </source>
</evidence>
<evidence type="ECO:0000259" key="14">
    <source>
        <dbReference type="Pfam" id="PF13632"/>
    </source>
</evidence>
<evidence type="ECO:0000256" key="2">
    <source>
        <dbReference type="ARBA" id="ARBA00005001"/>
    </source>
</evidence>
<keyword evidence="16" id="KW-1185">Reference proteome</keyword>
<dbReference type="Proteomes" id="UP000199377">
    <property type="component" value="Unassembled WGS sequence"/>
</dbReference>
<keyword evidence="8 15" id="KW-0808">Transferase</keyword>
<dbReference type="InterPro" id="IPR029044">
    <property type="entry name" value="Nucleotide-diphossugar_trans"/>
</dbReference>
<feature type="region of interest" description="Disordered" evidence="12">
    <location>
        <begin position="1"/>
        <end position="63"/>
    </location>
</feature>
<dbReference type="CDD" id="cd04191">
    <property type="entry name" value="Glucan_BSP_MdoH"/>
    <property type="match status" value="1"/>
</dbReference>
<feature type="transmembrane region" description="Helical" evidence="13">
    <location>
        <begin position="109"/>
        <end position="133"/>
    </location>
</feature>
<protein>
    <recommendedName>
        <fullName evidence="4">Glucans biosynthesis glucosyltransferase H</fullName>
    </recommendedName>
</protein>
<evidence type="ECO:0000256" key="7">
    <source>
        <dbReference type="ARBA" id="ARBA00022676"/>
    </source>
</evidence>
<dbReference type="GO" id="GO:0016758">
    <property type="term" value="F:hexosyltransferase activity"/>
    <property type="evidence" value="ECO:0007669"/>
    <property type="project" value="TreeGrafter"/>
</dbReference>
<dbReference type="InterPro" id="IPR050321">
    <property type="entry name" value="Glycosyltr_2/OpgH_subfam"/>
</dbReference>
<dbReference type="OrthoDB" id="9775281at2"/>
<evidence type="ECO:0000256" key="6">
    <source>
        <dbReference type="ARBA" id="ARBA00022519"/>
    </source>
</evidence>
<proteinExistence type="inferred from homology"/>
<dbReference type="InterPro" id="IPR001173">
    <property type="entry name" value="Glyco_trans_2-like"/>
</dbReference>
<keyword evidence="6" id="KW-0997">Cell inner membrane</keyword>
<evidence type="ECO:0000256" key="9">
    <source>
        <dbReference type="ARBA" id="ARBA00022692"/>
    </source>
</evidence>
<evidence type="ECO:0000256" key="10">
    <source>
        <dbReference type="ARBA" id="ARBA00022989"/>
    </source>
</evidence>
<keyword evidence="7" id="KW-0328">Glycosyltransferase</keyword>
<dbReference type="NCBIfam" id="NF003958">
    <property type="entry name" value="PRK05454.2-1"/>
    <property type="match status" value="1"/>
</dbReference>